<comment type="subcellular location">
    <subcellularLocation>
        <location evidence="1">Membrane</location>
        <topology evidence="1">Multi-pass membrane protein</topology>
    </subcellularLocation>
</comment>
<feature type="transmembrane region" description="Helical" evidence="8">
    <location>
        <begin position="273"/>
        <end position="293"/>
    </location>
</feature>
<dbReference type="InterPro" id="IPR035952">
    <property type="entry name" value="Rhomboid-like_sf"/>
</dbReference>
<feature type="transmembrane region" description="Helical" evidence="8">
    <location>
        <begin position="155"/>
        <end position="173"/>
    </location>
</feature>
<evidence type="ECO:0000259" key="9">
    <source>
        <dbReference type="Pfam" id="PF01694"/>
    </source>
</evidence>
<dbReference type="InterPro" id="IPR050925">
    <property type="entry name" value="Rhomboid_protease_S54"/>
</dbReference>
<dbReference type="STRING" id="269621.A0A238FJB9"/>
<dbReference type="EMBL" id="FMSP01000008">
    <property type="protein sequence ID" value="SCV72251.1"/>
    <property type="molecule type" value="Genomic_DNA"/>
</dbReference>
<dbReference type="Proteomes" id="UP000198372">
    <property type="component" value="Unassembled WGS sequence"/>
</dbReference>
<evidence type="ECO:0000256" key="2">
    <source>
        <dbReference type="ARBA" id="ARBA00009045"/>
    </source>
</evidence>
<keyword evidence="4" id="KW-0378">Hydrolase</keyword>
<dbReference type="Gene3D" id="1.20.1540.10">
    <property type="entry name" value="Rhomboid-like"/>
    <property type="match status" value="1"/>
</dbReference>
<dbReference type="SUPFAM" id="SSF144091">
    <property type="entry name" value="Rhomboid-like"/>
    <property type="match status" value="1"/>
</dbReference>
<feature type="transmembrane region" description="Helical" evidence="8">
    <location>
        <begin position="247"/>
        <end position="267"/>
    </location>
</feature>
<name>A0A238FJB9_9BASI</name>
<evidence type="ECO:0000256" key="6">
    <source>
        <dbReference type="ARBA" id="ARBA00023136"/>
    </source>
</evidence>
<feature type="region of interest" description="Disordered" evidence="7">
    <location>
        <begin position="120"/>
        <end position="143"/>
    </location>
</feature>
<dbReference type="Pfam" id="PF01694">
    <property type="entry name" value="Rhomboid"/>
    <property type="match status" value="1"/>
</dbReference>
<keyword evidence="11" id="KW-1185">Reference proteome</keyword>
<evidence type="ECO:0000313" key="10">
    <source>
        <dbReference type="EMBL" id="SCV72251.1"/>
    </source>
</evidence>
<dbReference type="PANTHER" id="PTHR43731">
    <property type="entry name" value="RHOMBOID PROTEASE"/>
    <property type="match status" value="1"/>
</dbReference>
<feature type="transmembrane region" description="Helical" evidence="8">
    <location>
        <begin position="300"/>
        <end position="323"/>
    </location>
</feature>
<keyword evidence="6 8" id="KW-0472">Membrane</keyword>
<evidence type="ECO:0000256" key="5">
    <source>
        <dbReference type="ARBA" id="ARBA00022989"/>
    </source>
</evidence>
<accession>A0A238FJB9</accession>
<protein>
    <submittedName>
        <fullName evidence="10">BQ2448_4945 protein</fullName>
    </submittedName>
</protein>
<proteinExistence type="inferred from homology"/>
<comment type="similarity">
    <text evidence="2">Belongs to the peptidase S54 family.</text>
</comment>
<dbReference type="AlphaFoldDB" id="A0A238FJB9"/>
<feature type="domain" description="Peptidase S54 rhomboid" evidence="9">
    <location>
        <begin position="203"/>
        <end position="353"/>
    </location>
</feature>
<evidence type="ECO:0000256" key="8">
    <source>
        <dbReference type="SAM" id="Phobius"/>
    </source>
</evidence>
<evidence type="ECO:0000313" key="11">
    <source>
        <dbReference type="Proteomes" id="UP000198372"/>
    </source>
</evidence>
<evidence type="ECO:0000256" key="3">
    <source>
        <dbReference type="ARBA" id="ARBA00022692"/>
    </source>
</evidence>
<evidence type="ECO:0000256" key="4">
    <source>
        <dbReference type="ARBA" id="ARBA00022801"/>
    </source>
</evidence>
<evidence type="ECO:0000256" key="7">
    <source>
        <dbReference type="SAM" id="MobiDB-lite"/>
    </source>
</evidence>
<organism evidence="10 11">
    <name type="scientific">Microbotryum intermedium</name>
    <dbReference type="NCBI Taxonomy" id="269621"/>
    <lineage>
        <taxon>Eukaryota</taxon>
        <taxon>Fungi</taxon>
        <taxon>Dikarya</taxon>
        <taxon>Basidiomycota</taxon>
        <taxon>Pucciniomycotina</taxon>
        <taxon>Microbotryomycetes</taxon>
        <taxon>Microbotryales</taxon>
        <taxon>Microbotryaceae</taxon>
        <taxon>Microbotryum</taxon>
    </lineage>
</organism>
<dbReference type="GO" id="GO:0004252">
    <property type="term" value="F:serine-type endopeptidase activity"/>
    <property type="evidence" value="ECO:0007669"/>
    <property type="project" value="InterPro"/>
</dbReference>
<dbReference type="GO" id="GO:0016020">
    <property type="term" value="C:membrane"/>
    <property type="evidence" value="ECO:0007669"/>
    <property type="project" value="UniProtKB-SubCell"/>
</dbReference>
<feature type="compositionally biased region" description="Low complexity" evidence="7">
    <location>
        <begin position="123"/>
        <end position="142"/>
    </location>
</feature>
<feature type="transmembrane region" description="Helical" evidence="8">
    <location>
        <begin position="335"/>
        <end position="352"/>
    </location>
</feature>
<dbReference type="GO" id="GO:0006465">
    <property type="term" value="P:signal peptide processing"/>
    <property type="evidence" value="ECO:0007669"/>
    <property type="project" value="TreeGrafter"/>
</dbReference>
<dbReference type="PANTHER" id="PTHR43731:SF14">
    <property type="entry name" value="PRESENILIN-ASSOCIATED RHOMBOID-LIKE PROTEIN, MITOCHONDRIAL"/>
    <property type="match status" value="1"/>
</dbReference>
<dbReference type="InterPro" id="IPR022764">
    <property type="entry name" value="Peptidase_S54_rhomboid_dom"/>
</dbReference>
<keyword evidence="5 8" id="KW-1133">Transmembrane helix</keyword>
<dbReference type="OrthoDB" id="418595at2759"/>
<keyword evidence="3 8" id="KW-0812">Transmembrane</keyword>
<gene>
    <name evidence="10" type="ORF">BQ2448_4945</name>
</gene>
<feature type="region of interest" description="Disordered" evidence="7">
    <location>
        <begin position="86"/>
        <end position="108"/>
    </location>
</feature>
<sequence>MSQRLLVATQLWRSCRTEATPLVFRGSPSRNLVAIAGLRHRCASTSSSSSSTAHVLSRLTAASTHTLPTTTAHVFARLRAAFHRGSSPACAPSSSPPHASPSSSSSSPILRRLLHSSCPSHGPRSYYPSSQQPSRSPPRSSSLVRRLNSFSPNTILYALIALNLAVFLAWQYAHQVYQQYRDPSLLSNLQNNFTTSWRNITQGRVWCLLTSCFSHEGTGHILMNLLSLYFMGPPVMMMLGNVGFLSLYLFSGAVASLTSLLFSRLTLPLPQSLAYSAHGASGAIYGCLSFFAAAYPRTTFLLFFVVPVPAWACVAGILGWDLYGALGRRGGTTDSAGHVGGVLAGLMWFALVRRGFRF</sequence>
<evidence type="ECO:0000256" key="1">
    <source>
        <dbReference type="ARBA" id="ARBA00004141"/>
    </source>
</evidence>
<reference evidence="11" key="1">
    <citation type="submission" date="2016-09" db="EMBL/GenBank/DDBJ databases">
        <authorList>
            <person name="Jeantristanb JTB J.-T."/>
            <person name="Ricardo R."/>
        </authorList>
    </citation>
    <scope>NUCLEOTIDE SEQUENCE [LARGE SCALE GENOMIC DNA]</scope>
</reference>